<dbReference type="GeneID" id="65081204"/>
<dbReference type="VEuPathDB" id="FungiDB:FMAN_01932"/>
<protein>
    <recommendedName>
        <fullName evidence="3">Fucose-specific lectin</fullName>
    </recommendedName>
</protein>
<organism evidence="1 2">
    <name type="scientific">Fusarium mangiferae</name>
    <name type="common">Mango malformation disease fungus</name>
    <dbReference type="NCBI Taxonomy" id="192010"/>
    <lineage>
        <taxon>Eukaryota</taxon>
        <taxon>Fungi</taxon>
        <taxon>Dikarya</taxon>
        <taxon>Ascomycota</taxon>
        <taxon>Pezizomycotina</taxon>
        <taxon>Sordariomycetes</taxon>
        <taxon>Hypocreomycetidae</taxon>
        <taxon>Hypocreales</taxon>
        <taxon>Nectriaceae</taxon>
        <taxon>Fusarium</taxon>
        <taxon>Fusarium fujikuroi species complex</taxon>
    </lineage>
</organism>
<sequence length="593" mass="62073">MLSPNPNTDIPTPMIDAATYYDVASQQLHLVITYSSGISLRPDSIEVNLITGQSTDTTMVGNGNPTFPANSNTGTIEVPLSLASASKGGQITVAGLVAGNNSWESSPPSVPWPIPAINSSPFTSGLTATFTSLGSVELTWTWIPDTSATAQQVSLTIEGQTLVTTMVAKTGPTGNTTFTMTQANKLFTPGRKFIIQCTPIEPGLWATPVNTTFSIPKSSSMTSISLNNSPVVSPESTITSLSVQGTNTMQLWWGTSQGAIETAEFPLQRFQPETTQFAGASTIPGTGSCLASASVNSTNQQVWWITETGAIDGQVNSGKGWAPPGTGPGEVFPFNKASTASTVNGGSMASLILQYNLGAILFWVDPKGAIGCCRWLASSGWQDVFNALSPGTASPDSQLTTLSFGSTAYVFCVSEEGAVVGGSWSDATGTLGLMSPITVASSGNAAPGGGIGSFSVSDTVGGNSQEIAVLWTTPKNSIEIAFVYEESYSFRNFQQPLTVAQSVLAGTGIAVYATTANQCSIWWIGQYGDLRRTTVDPTKVSSTPTPNWPVFEEVGPGFCRQTRSLIVQKLSGTQFDVFYVNTKGALAGLAYSL</sequence>
<evidence type="ECO:0008006" key="3">
    <source>
        <dbReference type="Google" id="ProtNLM"/>
    </source>
</evidence>
<comment type="caution">
    <text evidence="1">The sequence shown here is derived from an EMBL/GenBank/DDBJ whole genome shotgun (WGS) entry which is preliminary data.</text>
</comment>
<proteinExistence type="predicted"/>
<dbReference type="EMBL" id="FCQH01000001">
    <property type="protein sequence ID" value="CVK85010.1"/>
    <property type="molecule type" value="Genomic_DNA"/>
</dbReference>
<dbReference type="AlphaFoldDB" id="A0A1L7SH72"/>
<reference evidence="2" key="1">
    <citation type="journal article" date="2016" name="Genome Biol. Evol.">
        <title>Comparative 'omics' of the Fusarium fujikuroi species complex highlights differences in genetic potential and metabolite synthesis.</title>
        <authorList>
            <person name="Niehaus E.-M."/>
            <person name="Muensterkoetter M."/>
            <person name="Proctor R.H."/>
            <person name="Brown D.W."/>
            <person name="Sharon A."/>
            <person name="Idan Y."/>
            <person name="Oren-Young L."/>
            <person name="Sieber C.M."/>
            <person name="Novak O."/>
            <person name="Pencik A."/>
            <person name="Tarkowska D."/>
            <person name="Hromadova K."/>
            <person name="Freeman S."/>
            <person name="Maymon M."/>
            <person name="Elazar M."/>
            <person name="Youssef S.A."/>
            <person name="El-Shabrawy E.S.M."/>
            <person name="Shalaby A.B.A."/>
            <person name="Houterman P."/>
            <person name="Brock N.L."/>
            <person name="Burkhardt I."/>
            <person name="Tsavkelova E.A."/>
            <person name="Dickschat J.S."/>
            <person name="Galuszka P."/>
            <person name="Gueldener U."/>
            <person name="Tudzynski B."/>
        </authorList>
    </citation>
    <scope>NUCLEOTIDE SEQUENCE [LARGE SCALE GENOMIC DNA]</scope>
    <source>
        <strain evidence="2">MRC7560</strain>
    </source>
</reference>
<evidence type="ECO:0000313" key="2">
    <source>
        <dbReference type="Proteomes" id="UP000184255"/>
    </source>
</evidence>
<gene>
    <name evidence="1" type="ORF">FMAN_01932</name>
</gene>
<dbReference type="SUPFAM" id="SSF89372">
    <property type="entry name" value="Fucose-specific lectin"/>
    <property type="match status" value="1"/>
</dbReference>
<keyword evidence="2" id="KW-1185">Reference proteome</keyword>
<evidence type="ECO:0000313" key="1">
    <source>
        <dbReference type="EMBL" id="CVK85010.1"/>
    </source>
</evidence>
<dbReference type="RefSeq" id="XP_041677281.1">
    <property type="nucleotide sequence ID" value="XM_041824556.1"/>
</dbReference>
<name>A0A1L7SH72_FUSMA</name>
<dbReference type="Proteomes" id="UP000184255">
    <property type="component" value="Unassembled WGS sequence"/>
</dbReference>
<dbReference type="Gene3D" id="2.120.10.70">
    <property type="entry name" value="Fucose-specific lectin"/>
    <property type="match status" value="1"/>
</dbReference>
<accession>A0A1L7SH72</accession>